<evidence type="ECO:0000259" key="1">
    <source>
        <dbReference type="Pfam" id="PF09860"/>
    </source>
</evidence>
<feature type="domain" description="DUF2087" evidence="1">
    <location>
        <begin position="20"/>
        <end position="85"/>
    </location>
</feature>
<accession>A0A542YV25</accession>
<comment type="caution">
    <text evidence="2">The sequence shown here is derived from an EMBL/GenBank/DDBJ whole genome shotgun (WGS) entry which is preliminary data.</text>
</comment>
<dbReference type="EMBL" id="VFOP01000001">
    <property type="protein sequence ID" value="TQL51935.1"/>
    <property type="molecule type" value="Genomic_DNA"/>
</dbReference>
<reference evidence="2 3" key="1">
    <citation type="submission" date="2019-06" db="EMBL/GenBank/DDBJ databases">
        <title>Sequencing the genomes of 1000 actinobacteria strains.</title>
        <authorList>
            <person name="Klenk H.-P."/>
        </authorList>
    </citation>
    <scope>NUCLEOTIDE SEQUENCE [LARGE SCALE GENOMIC DNA]</scope>
    <source>
        <strain evidence="2 3">DSM 12335</strain>
    </source>
</reference>
<dbReference type="RefSeq" id="WP_141785873.1">
    <property type="nucleotide sequence ID" value="NZ_BAAAIK010000001.1"/>
</dbReference>
<protein>
    <recommendedName>
        <fullName evidence="1">DUF2087 domain-containing protein</fullName>
    </recommendedName>
</protein>
<dbReference type="InterPro" id="IPR018656">
    <property type="entry name" value="DUF2087"/>
</dbReference>
<evidence type="ECO:0000313" key="3">
    <source>
        <dbReference type="Proteomes" id="UP000319516"/>
    </source>
</evidence>
<dbReference type="Pfam" id="PF09860">
    <property type="entry name" value="DUF2087"/>
    <property type="match status" value="1"/>
</dbReference>
<dbReference type="AlphaFoldDB" id="A0A542YV25"/>
<evidence type="ECO:0000313" key="2">
    <source>
        <dbReference type="EMBL" id="TQL51935.1"/>
    </source>
</evidence>
<dbReference type="Proteomes" id="UP000319516">
    <property type="component" value="Unassembled WGS sequence"/>
</dbReference>
<gene>
    <name evidence="2" type="ORF">FB467_3102</name>
</gene>
<sequence length="91" mass="10099">MDFPTPPPDLARLFNKHGDLVSMPVKKDLRLQFLTWIASTLPKGRDLTETEINAGLRPIDGDVATLRRYLVEAGLVERPSPGTYRVPAVAD</sequence>
<organism evidence="2 3">
    <name type="scientific">Ornithinicoccus hortensis</name>
    <dbReference type="NCBI Taxonomy" id="82346"/>
    <lineage>
        <taxon>Bacteria</taxon>
        <taxon>Bacillati</taxon>
        <taxon>Actinomycetota</taxon>
        <taxon>Actinomycetes</taxon>
        <taxon>Micrococcales</taxon>
        <taxon>Intrasporangiaceae</taxon>
        <taxon>Ornithinicoccus</taxon>
    </lineage>
</organism>
<dbReference type="OrthoDB" id="529288at2"/>
<name>A0A542YV25_9MICO</name>
<proteinExistence type="predicted"/>
<keyword evidence="3" id="KW-1185">Reference proteome</keyword>